<dbReference type="PANTHER" id="PTHR33830">
    <property type="entry name" value="DEFENSIN-LIKE PROTEIN 184-RELATED"/>
    <property type="match status" value="1"/>
</dbReference>
<evidence type="ECO:0000313" key="7">
    <source>
        <dbReference type="EMBL" id="PKI76171.1"/>
    </source>
</evidence>
<reference evidence="7 8" key="1">
    <citation type="submission" date="2017-11" db="EMBL/GenBank/DDBJ databases">
        <title>De-novo sequencing of pomegranate (Punica granatum L.) genome.</title>
        <authorList>
            <person name="Akparov Z."/>
            <person name="Amiraslanov A."/>
            <person name="Hajiyeva S."/>
            <person name="Abbasov M."/>
            <person name="Kaur K."/>
            <person name="Hamwieh A."/>
            <person name="Solovyev V."/>
            <person name="Salamov A."/>
            <person name="Braich B."/>
            <person name="Kosarev P."/>
            <person name="Mahmoud A."/>
            <person name="Hajiyev E."/>
            <person name="Babayeva S."/>
            <person name="Izzatullayeva V."/>
            <person name="Mammadov A."/>
            <person name="Mammadov A."/>
            <person name="Sharifova S."/>
            <person name="Ojaghi J."/>
            <person name="Eynullazada K."/>
            <person name="Bayramov B."/>
            <person name="Abdulazimova A."/>
            <person name="Shahmuradov I."/>
        </authorList>
    </citation>
    <scope>NUCLEOTIDE SEQUENCE [LARGE SCALE GENOMIC DNA]</scope>
    <source>
        <strain evidence="8">cv. AG2017</strain>
        <tissue evidence="7">Leaf</tissue>
    </source>
</reference>
<evidence type="ECO:0000256" key="4">
    <source>
        <dbReference type="ARBA" id="ARBA00022821"/>
    </source>
</evidence>
<dbReference type="Proteomes" id="UP000233551">
    <property type="component" value="Unassembled WGS sequence"/>
</dbReference>
<dbReference type="GO" id="GO:0050832">
    <property type="term" value="P:defense response to fungus"/>
    <property type="evidence" value="ECO:0007669"/>
    <property type="project" value="UniProtKB-KW"/>
</dbReference>
<feature type="chain" id="PRO_5014116701" evidence="6">
    <location>
        <begin position="25"/>
        <end position="85"/>
    </location>
</feature>
<evidence type="ECO:0000313" key="8">
    <source>
        <dbReference type="Proteomes" id="UP000233551"/>
    </source>
</evidence>
<dbReference type="PANTHER" id="PTHR33830:SF3">
    <property type="entry name" value="DEFENSIN-LIKE PROTEIN 127-RELATED"/>
    <property type="match status" value="1"/>
</dbReference>
<evidence type="ECO:0000256" key="6">
    <source>
        <dbReference type="SAM" id="SignalP"/>
    </source>
</evidence>
<proteinExistence type="inferred from homology"/>
<gene>
    <name evidence="7" type="ORF">CRG98_003532</name>
</gene>
<feature type="signal peptide" evidence="6">
    <location>
        <begin position="1"/>
        <end position="24"/>
    </location>
</feature>
<evidence type="ECO:0000256" key="3">
    <source>
        <dbReference type="ARBA" id="ARBA00022577"/>
    </source>
</evidence>
<dbReference type="EMBL" id="PGOL01000130">
    <property type="protein sequence ID" value="PKI76171.1"/>
    <property type="molecule type" value="Genomic_DNA"/>
</dbReference>
<dbReference type="GO" id="GO:0031640">
    <property type="term" value="P:killing of cells of another organism"/>
    <property type="evidence" value="ECO:0007669"/>
    <property type="project" value="UniProtKB-KW"/>
</dbReference>
<dbReference type="InterPro" id="IPR010851">
    <property type="entry name" value="DEFL"/>
</dbReference>
<keyword evidence="5" id="KW-1015">Disulfide bond</keyword>
<keyword evidence="6" id="KW-0732">Signal</keyword>
<accession>A0A2I0L620</accession>
<evidence type="ECO:0000256" key="5">
    <source>
        <dbReference type="ARBA" id="ARBA00023157"/>
    </source>
</evidence>
<keyword evidence="2" id="KW-0929">Antimicrobial</keyword>
<comment type="caution">
    <text evidence="7">The sequence shown here is derived from an EMBL/GenBank/DDBJ whole genome shotgun (WGS) entry which is preliminary data.</text>
</comment>
<dbReference type="AlphaFoldDB" id="A0A2I0L620"/>
<comment type="similarity">
    <text evidence="1">Belongs to the DEFL family.</text>
</comment>
<protein>
    <submittedName>
        <fullName evidence="7">Uncharacterized protein</fullName>
    </submittedName>
</protein>
<name>A0A2I0L620_PUNGR</name>
<evidence type="ECO:0000256" key="1">
    <source>
        <dbReference type="ARBA" id="ARBA00006722"/>
    </source>
</evidence>
<keyword evidence="4" id="KW-0611">Plant defense</keyword>
<sequence>MSKNIVVLILVLFMATREFGLGVAQFEPVCTEALPIHGDKCLHKDCDDDCKKKHGPSGDGTCMMYTRPDDTCRCVWDCRTPPTTV</sequence>
<evidence type="ECO:0000256" key="2">
    <source>
        <dbReference type="ARBA" id="ARBA00022529"/>
    </source>
</evidence>
<keyword evidence="3" id="KW-0295">Fungicide</keyword>
<keyword evidence="8" id="KW-1185">Reference proteome</keyword>
<dbReference type="Pfam" id="PF07333">
    <property type="entry name" value="SLR1-BP"/>
    <property type="match status" value="1"/>
</dbReference>
<organism evidence="7 8">
    <name type="scientific">Punica granatum</name>
    <name type="common">Pomegranate</name>
    <dbReference type="NCBI Taxonomy" id="22663"/>
    <lineage>
        <taxon>Eukaryota</taxon>
        <taxon>Viridiplantae</taxon>
        <taxon>Streptophyta</taxon>
        <taxon>Embryophyta</taxon>
        <taxon>Tracheophyta</taxon>
        <taxon>Spermatophyta</taxon>
        <taxon>Magnoliopsida</taxon>
        <taxon>eudicotyledons</taxon>
        <taxon>Gunneridae</taxon>
        <taxon>Pentapetalae</taxon>
        <taxon>rosids</taxon>
        <taxon>malvids</taxon>
        <taxon>Myrtales</taxon>
        <taxon>Lythraceae</taxon>
        <taxon>Punica</taxon>
    </lineage>
</organism>